<reference evidence="3" key="1">
    <citation type="journal article" date="2019" name="Int. J. Syst. Evol. Microbiol.">
        <title>The Global Catalogue of Microorganisms (GCM) 10K type strain sequencing project: providing services to taxonomists for standard genome sequencing and annotation.</title>
        <authorList>
            <consortium name="The Broad Institute Genomics Platform"/>
            <consortium name="The Broad Institute Genome Sequencing Center for Infectious Disease"/>
            <person name="Wu L."/>
            <person name="Ma J."/>
        </authorList>
    </citation>
    <scope>NUCLEOTIDE SEQUENCE [LARGE SCALE GENOMIC DNA]</scope>
    <source>
        <strain evidence="3">KCTC 42441</strain>
    </source>
</reference>
<keyword evidence="2" id="KW-0456">Lyase</keyword>
<name>A0ABV7XPT0_9GAMM</name>
<dbReference type="EMBL" id="JBHRYA010000017">
    <property type="protein sequence ID" value="MFC3717530.1"/>
    <property type="molecule type" value="Genomic_DNA"/>
</dbReference>
<dbReference type="InterPro" id="IPR039556">
    <property type="entry name" value="ICL/PEPM"/>
</dbReference>
<keyword evidence="3" id="KW-1185">Reference proteome</keyword>
<evidence type="ECO:0000313" key="2">
    <source>
        <dbReference type="EMBL" id="MFC3717530.1"/>
    </source>
</evidence>
<proteinExistence type="predicted"/>
<protein>
    <submittedName>
        <fullName evidence="2">Isocitrate lyase/phosphoenolpyruvate mutase family protein</fullName>
    </submittedName>
</protein>
<dbReference type="PANTHER" id="PTHR42905:SF16">
    <property type="entry name" value="CARBOXYPHOSPHONOENOLPYRUVATE PHOSPHONOMUTASE-LIKE PROTEIN (AFU_ORTHOLOGUE AFUA_5G07230)"/>
    <property type="match status" value="1"/>
</dbReference>
<dbReference type="SUPFAM" id="SSF51621">
    <property type="entry name" value="Phosphoenolpyruvate/pyruvate domain"/>
    <property type="match status" value="1"/>
</dbReference>
<dbReference type="InterPro" id="IPR015813">
    <property type="entry name" value="Pyrv/PenolPyrv_kinase-like_dom"/>
</dbReference>
<evidence type="ECO:0000256" key="1">
    <source>
        <dbReference type="ARBA" id="ARBA00022723"/>
    </source>
</evidence>
<dbReference type="InterPro" id="IPR040442">
    <property type="entry name" value="Pyrv_kinase-like_dom_sf"/>
</dbReference>
<sequence>MTLSPHAQFVALHDTDVPLLLPNAWDAASARLWQEAGATAIATTSAAVAWALGYADGGKLPREELLASLRGMLRVVSVPVTVDIEDGYSDDPRAVAELARAIAGAGAVGVNIEDGGSAPTLLVDKIRAIREAEGAAPLFVNARTDVYLRGLASGDEAVAMAIERLVAYRDAGADGGFVPGLASAEDAAKIVAAVPGLAINVMAMPGLASLDALAQAGVRRISAGPAFFRHAYGTAEVSVKAWLDGDFAPSFANGLDYARMNAMFL</sequence>
<dbReference type="Gene3D" id="3.20.20.60">
    <property type="entry name" value="Phosphoenolpyruvate-binding domains"/>
    <property type="match status" value="1"/>
</dbReference>
<dbReference type="RefSeq" id="WP_386745555.1">
    <property type="nucleotide sequence ID" value="NZ_JBHRYA010000017.1"/>
</dbReference>
<dbReference type="CDD" id="cd00377">
    <property type="entry name" value="ICL_PEPM"/>
    <property type="match status" value="1"/>
</dbReference>
<accession>A0ABV7XPT0</accession>
<dbReference type="Pfam" id="PF13714">
    <property type="entry name" value="PEP_mutase"/>
    <property type="match status" value="1"/>
</dbReference>
<dbReference type="Proteomes" id="UP001595705">
    <property type="component" value="Unassembled WGS sequence"/>
</dbReference>
<keyword evidence="1" id="KW-0479">Metal-binding</keyword>
<gene>
    <name evidence="2" type="ORF">ACFONC_15365</name>
</gene>
<evidence type="ECO:0000313" key="3">
    <source>
        <dbReference type="Proteomes" id="UP001595705"/>
    </source>
</evidence>
<dbReference type="GO" id="GO:0016829">
    <property type="term" value="F:lyase activity"/>
    <property type="evidence" value="ECO:0007669"/>
    <property type="project" value="UniProtKB-KW"/>
</dbReference>
<comment type="caution">
    <text evidence="2">The sequence shown here is derived from an EMBL/GenBank/DDBJ whole genome shotgun (WGS) entry which is preliminary data.</text>
</comment>
<organism evidence="2 3">
    <name type="scientific">Luteimonas soli</name>
    <dbReference type="NCBI Taxonomy" id="1648966"/>
    <lineage>
        <taxon>Bacteria</taxon>
        <taxon>Pseudomonadati</taxon>
        <taxon>Pseudomonadota</taxon>
        <taxon>Gammaproteobacteria</taxon>
        <taxon>Lysobacterales</taxon>
        <taxon>Lysobacteraceae</taxon>
        <taxon>Luteimonas</taxon>
    </lineage>
</organism>
<dbReference type="PANTHER" id="PTHR42905">
    <property type="entry name" value="PHOSPHOENOLPYRUVATE CARBOXYLASE"/>
    <property type="match status" value="1"/>
</dbReference>